<dbReference type="InterPro" id="IPR049258">
    <property type="entry name" value="ODAD1_CC"/>
</dbReference>
<organism evidence="5 6">
    <name type="scientific">Haematococcus lacustris</name>
    <name type="common">Green alga</name>
    <name type="synonym">Haematococcus pluvialis</name>
    <dbReference type="NCBI Taxonomy" id="44745"/>
    <lineage>
        <taxon>Eukaryota</taxon>
        <taxon>Viridiplantae</taxon>
        <taxon>Chlorophyta</taxon>
        <taxon>core chlorophytes</taxon>
        <taxon>Chlorophyceae</taxon>
        <taxon>CS clade</taxon>
        <taxon>Chlamydomonadales</taxon>
        <taxon>Haematococcaceae</taxon>
        <taxon>Haematococcus</taxon>
    </lineage>
</organism>
<gene>
    <name evidence="5" type="ORF">HaLaN_16308</name>
</gene>
<evidence type="ECO:0000259" key="4">
    <source>
        <dbReference type="Pfam" id="PF21773"/>
    </source>
</evidence>
<feature type="coiled-coil region" evidence="2">
    <location>
        <begin position="336"/>
        <end position="402"/>
    </location>
</feature>
<dbReference type="Pfam" id="PF21773">
    <property type="entry name" value="ODAD1_CC"/>
    <property type="match status" value="1"/>
</dbReference>
<feature type="coiled-coil region" evidence="2">
    <location>
        <begin position="141"/>
        <end position="217"/>
    </location>
</feature>
<dbReference type="EMBL" id="BLLF01001451">
    <property type="protein sequence ID" value="GFH19369.1"/>
    <property type="molecule type" value="Genomic_DNA"/>
</dbReference>
<name>A0A699ZIM7_HAELA</name>
<evidence type="ECO:0000256" key="2">
    <source>
        <dbReference type="SAM" id="Coils"/>
    </source>
</evidence>
<dbReference type="PANTHER" id="PTHR21694:SF18">
    <property type="entry name" value="COILED-COIL DOMAIN-CONTAINING PROTEIN 63"/>
    <property type="match status" value="1"/>
</dbReference>
<accession>A0A699ZIM7</accession>
<dbReference type="Proteomes" id="UP000485058">
    <property type="component" value="Unassembled WGS sequence"/>
</dbReference>
<keyword evidence="6" id="KW-1185">Reference proteome</keyword>
<feature type="compositionally biased region" description="Basic and acidic residues" evidence="3">
    <location>
        <begin position="536"/>
        <end position="562"/>
    </location>
</feature>
<dbReference type="AlphaFoldDB" id="A0A699ZIM7"/>
<protein>
    <recommendedName>
        <fullName evidence="4">ODAD1 central coiled coil region domain-containing protein</fullName>
    </recommendedName>
</protein>
<dbReference type="PANTHER" id="PTHR21694">
    <property type="entry name" value="COILED-COIL DOMAIN-CONTAINING PROTEIN 63"/>
    <property type="match status" value="1"/>
</dbReference>
<evidence type="ECO:0000313" key="5">
    <source>
        <dbReference type="EMBL" id="GFH19369.1"/>
    </source>
</evidence>
<sequence>MPVEGEAYLKPSHIDWARIEVSGAMQPLTAGRTGTAGSGNKTGTLAADTLGHKSVLDKLRSAIEKLRAQNEQLKHDLLLENKFSVRPGDPFAQALINNLQDEGDNLARKIVLEMRKSKMLDQQMDAATTVLTTTRNLMGGINCAKEQNISVQKRIKLLENRLEKAYVKYNQSITHNKQLREQINNLRRERLMFESIHNNLERELVKLKKDMADTIQLANQVYELKEKATAEMAVLMGQAEKEQAGFEEEWRQLTQIIEDNKRERSGARSGSGASHEGAGDPRAAQALAQNVAAEKVQMYGQAFEKIQAATGIEDIDVLVSSFISAEDQNYTLFNYVNEVNTEIEALEDQINIIRREVDKYRQGGAALDRLKSSAMKDTEERLASTQAQAELYEKRYEAASNTVAVLKTSIFDLFDTIGCNTPAVRELLGDDGLVTEGNVLAHLGIIEQRTNELLQAYAVRRAGDSSHSNPLPPPSIIAEALMAQPLTSASPRIIIEPPSTTGPSPEEVEALELAASGAAEGATAGLGDGAPPGGPEDERPLTREALESRVAKTLARKLDTAIKVRPPGADNPSNRRGRGPNH</sequence>
<comment type="caution">
    <text evidence="5">The sequence shown here is derived from an EMBL/GenBank/DDBJ whole genome shotgun (WGS) entry which is preliminary data.</text>
</comment>
<evidence type="ECO:0000256" key="1">
    <source>
        <dbReference type="ARBA" id="ARBA00023054"/>
    </source>
</evidence>
<evidence type="ECO:0000256" key="3">
    <source>
        <dbReference type="SAM" id="MobiDB-lite"/>
    </source>
</evidence>
<feature type="region of interest" description="Disordered" evidence="3">
    <location>
        <begin position="257"/>
        <end position="283"/>
    </location>
</feature>
<keyword evidence="1 2" id="KW-0175">Coiled coil</keyword>
<evidence type="ECO:0000313" key="6">
    <source>
        <dbReference type="Proteomes" id="UP000485058"/>
    </source>
</evidence>
<dbReference type="InterPro" id="IPR051876">
    <property type="entry name" value="ODA-DC/CCD"/>
</dbReference>
<feature type="domain" description="ODAD1 central coiled coil region" evidence="4">
    <location>
        <begin position="152"/>
        <end position="430"/>
    </location>
</feature>
<feature type="region of interest" description="Disordered" evidence="3">
    <location>
        <begin position="519"/>
        <end position="582"/>
    </location>
</feature>
<proteinExistence type="predicted"/>
<feature type="compositionally biased region" description="Low complexity" evidence="3">
    <location>
        <begin position="267"/>
        <end position="276"/>
    </location>
</feature>
<reference evidence="5 6" key="1">
    <citation type="submission" date="2020-02" db="EMBL/GenBank/DDBJ databases">
        <title>Draft genome sequence of Haematococcus lacustris strain NIES-144.</title>
        <authorList>
            <person name="Morimoto D."/>
            <person name="Nakagawa S."/>
            <person name="Yoshida T."/>
            <person name="Sawayama S."/>
        </authorList>
    </citation>
    <scope>NUCLEOTIDE SEQUENCE [LARGE SCALE GENOMIC DNA]</scope>
    <source>
        <strain evidence="5 6">NIES-144</strain>
    </source>
</reference>